<reference evidence="1" key="1">
    <citation type="submission" date="2018-02" db="EMBL/GenBank/DDBJ databases">
        <title>Rhizophora mucronata_Transcriptome.</title>
        <authorList>
            <person name="Meera S.P."/>
            <person name="Sreeshan A."/>
            <person name="Augustine A."/>
        </authorList>
    </citation>
    <scope>NUCLEOTIDE SEQUENCE</scope>
    <source>
        <tissue evidence="1">Leaf</tissue>
    </source>
</reference>
<organism evidence="1">
    <name type="scientific">Rhizophora mucronata</name>
    <name type="common">Asiatic mangrove</name>
    <dbReference type="NCBI Taxonomy" id="61149"/>
    <lineage>
        <taxon>Eukaryota</taxon>
        <taxon>Viridiplantae</taxon>
        <taxon>Streptophyta</taxon>
        <taxon>Embryophyta</taxon>
        <taxon>Tracheophyta</taxon>
        <taxon>Spermatophyta</taxon>
        <taxon>Magnoliopsida</taxon>
        <taxon>eudicotyledons</taxon>
        <taxon>Gunneridae</taxon>
        <taxon>Pentapetalae</taxon>
        <taxon>rosids</taxon>
        <taxon>fabids</taxon>
        <taxon>Malpighiales</taxon>
        <taxon>Rhizophoraceae</taxon>
        <taxon>Rhizophora</taxon>
    </lineage>
</organism>
<dbReference type="EMBL" id="GGEC01076133">
    <property type="protein sequence ID" value="MBX56617.1"/>
    <property type="molecule type" value="Transcribed_RNA"/>
</dbReference>
<proteinExistence type="predicted"/>
<sequence>MRAFLCKRAQSVAETRLHLLPRYGWCQNTCIWL</sequence>
<evidence type="ECO:0000313" key="1">
    <source>
        <dbReference type="EMBL" id="MBX56617.1"/>
    </source>
</evidence>
<dbReference type="AlphaFoldDB" id="A0A2P2PPE8"/>
<name>A0A2P2PPE8_RHIMU</name>
<protein>
    <submittedName>
        <fullName evidence="1">JMS09K11.6 protein</fullName>
    </submittedName>
</protein>
<accession>A0A2P2PPE8</accession>